<dbReference type="Gene3D" id="1.25.40.20">
    <property type="entry name" value="Ankyrin repeat-containing domain"/>
    <property type="match status" value="1"/>
</dbReference>
<evidence type="ECO:0000313" key="2">
    <source>
        <dbReference type="EMBL" id="AVK77374.1"/>
    </source>
</evidence>
<dbReference type="RefSeq" id="YP_009481370.1">
    <property type="nucleotide sequence ID" value="NC_037665.1"/>
</dbReference>
<sequence length="703" mass="76347">MDTLPNEILRMILNGSAPSGAYASTTTTTTTVAPMWRPADRPRALRPFFDPRWRFAARAVCRLWREIIEQPAPSEASVLYRWRAKTQHWPSVDARRVHSAQCPRWATGRLVCASAVAEWLAGETGPWGRQGDDMQAWCRDHAGASHKQVIAALVASDAEWAVERALGTEWTAAHFSVGDRCVLAAHMGSGEYDYWDDDVRGDEHGLEDMLWRVAIRWCSYRTLLAIAARRSPPGYARAAVHDALGRACRAGRARLVADLLADGASVDNKAWACAARAHNVACFEALLDHAPPLCDGRAPLPPPTVTDQTGEHIPVYGQWFHEAISAGRWRVLALCDARGIEFDATAAFMLAARARRTKILSWLWQRLSTNQVQAQSGLTGSGHDQTVSQSIDLPRAARHAVGHHNRRRARSSDTIAWLCEVAGYVPETQDDLSHLIVRACASHCVPCALYLAERWPRRALMIGTAALGVLFRACLCDGIAAVGRFLGVVEKHGRELGADAMDRIDLWGALASPLPLSTSSSSSLSPSATQGLVHYGANHRRWVSGPCTAAAMRIAHDLTNGRPVRAVDVAQIDTMPRILGAPLCACSRNQDEGHDDHSQSEGDAQYKSPAETHSATQKDGVVSGDDRPCDDETALAALAPLGTWCRPRPVEVDALFPGWRARAGLAPSGGLHALTHDALCRRTVLWLESAGLVLPSGSVLGNA</sequence>
<gene>
    <name evidence="2" type="ORF">pmac_cds_686</name>
</gene>
<protein>
    <recommendedName>
        <fullName evidence="3">F-box incomplete domain containing protein</fullName>
    </recommendedName>
</protein>
<accession>A0A2U7UFY3</accession>
<dbReference type="InterPro" id="IPR036770">
    <property type="entry name" value="Ankyrin_rpt-contain_sf"/>
</dbReference>
<name>A0A2U7UFY3_9VIRU</name>
<dbReference type="EMBL" id="MG011691">
    <property type="protein sequence ID" value="AVK77374.1"/>
    <property type="molecule type" value="Genomic_DNA"/>
</dbReference>
<dbReference type="KEGG" id="vg:36841829"/>
<proteinExistence type="predicted"/>
<evidence type="ECO:0000256" key="1">
    <source>
        <dbReference type="SAM" id="MobiDB-lite"/>
    </source>
</evidence>
<feature type="compositionally biased region" description="Basic and acidic residues" evidence="1">
    <location>
        <begin position="589"/>
        <end position="600"/>
    </location>
</feature>
<evidence type="ECO:0008006" key="3">
    <source>
        <dbReference type="Google" id="ProtNLM"/>
    </source>
</evidence>
<dbReference type="GeneID" id="36841829"/>
<reference evidence="2" key="1">
    <citation type="journal article" date="2018" name="Nat. Commun.">
        <title>Diversity and evolution of the emerging Pandoraviridae family.</title>
        <authorList>
            <person name="Legendre M."/>
            <person name="Fabre E."/>
            <person name="Poirot O."/>
            <person name="Jeudy S."/>
            <person name="Lartigue A."/>
            <person name="Alempic J.M."/>
            <person name="Beucher L."/>
            <person name="Philippe N."/>
            <person name="Bertaux L."/>
            <person name="Christo-Foroux E."/>
            <person name="Labadie K."/>
            <person name="Coute Y."/>
            <person name="Abergel C."/>
            <person name="Claverie J.M."/>
        </authorList>
    </citation>
    <scope>NUCLEOTIDE SEQUENCE [LARGE SCALE GENOMIC DNA]</scope>
    <source>
        <strain evidence="2">Macleodensis</strain>
    </source>
</reference>
<organism evidence="2">
    <name type="scientific">Pandoravirus macleodensis</name>
    <dbReference type="NCBI Taxonomy" id="2107707"/>
    <lineage>
        <taxon>Viruses</taxon>
        <taxon>Pandoravirus</taxon>
    </lineage>
</organism>
<dbReference type="Proteomes" id="UP000249758">
    <property type="component" value="Segment"/>
</dbReference>
<feature type="region of interest" description="Disordered" evidence="1">
    <location>
        <begin position="589"/>
        <end position="628"/>
    </location>
</feature>